<accession>A0ABP8HX86</accession>
<sequence>MNYPKVLHQEGDQSTLQLSLDIQPNLDAFAGHFEEFPIVPGVVQIQWALHFFKSLMAVSPSLQQATVTKMSALKFQHVITPNVEVSLRLNFDNEKSCLTFKMDNPEHNFSSGKLFLTQDMSSHA</sequence>
<dbReference type="PIRSF" id="PIRSF030962">
    <property type="entry name" value="Dehydrase_ECs4332_prd"/>
    <property type="match status" value="1"/>
</dbReference>
<feature type="domain" description="ApeI dehydratase-like" evidence="1">
    <location>
        <begin position="10"/>
        <end position="113"/>
    </location>
</feature>
<dbReference type="Proteomes" id="UP001501294">
    <property type="component" value="Unassembled WGS sequence"/>
</dbReference>
<dbReference type="SUPFAM" id="SSF54637">
    <property type="entry name" value="Thioesterase/thiol ester dehydrase-isomerase"/>
    <property type="match status" value="1"/>
</dbReference>
<evidence type="ECO:0000313" key="3">
    <source>
        <dbReference type="Proteomes" id="UP001501294"/>
    </source>
</evidence>
<reference evidence="3" key="1">
    <citation type="journal article" date="2019" name="Int. J. Syst. Evol. Microbiol.">
        <title>The Global Catalogue of Microorganisms (GCM) 10K type strain sequencing project: providing services to taxonomists for standard genome sequencing and annotation.</title>
        <authorList>
            <consortium name="The Broad Institute Genomics Platform"/>
            <consortium name="The Broad Institute Genome Sequencing Center for Infectious Disease"/>
            <person name="Wu L."/>
            <person name="Ma J."/>
        </authorList>
    </citation>
    <scope>NUCLEOTIDE SEQUENCE [LARGE SCALE GENOMIC DNA]</scope>
    <source>
        <strain evidence="3">JCM 17727</strain>
    </source>
</reference>
<evidence type="ECO:0000313" key="2">
    <source>
        <dbReference type="EMBL" id="GAA4346710.1"/>
    </source>
</evidence>
<dbReference type="InterPro" id="IPR016962">
    <property type="entry name" value="Dehydrase_ECs4332_prd"/>
</dbReference>
<evidence type="ECO:0000259" key="1">
    <source>
        <dbReference type="Pfam" id="PF22818"/>
    </source>
</evidence>
<dbReference type="InterPro" id="IPR054545">
    <property type="entry name" value="ApeI-like"/>
</dbReference>
<protein>
    <recommendedName>
        <fullName evidence="1">ApeI dehydratase-like domain-containing protein</fullName>
    </recommendedName>
</protein>
<dbReference type="Gene3D" id="3.10.129.10">
    <property type="entry name" value="Hotdog Thioesterase"/>
    <property type="match status" value="1"/>
</dbReference>
<dbReference type="RefSeq" id="WP_223576845.1">
    <property type="nucleotide sequence ID" value="NZ_BAABFU010000001.1"/>
</dbReference>
<dbReference type="Pfam" id="PF22818">
    <property type="entry name" value="ApeI-like"/>
    <property type="match status" value="1"/>
</dbReference>
<comment type="caution">
    <text evidence="2">The sequence shown here is derived from an EMBL/GenBank/DDBJ whole genome shotgun (WGS) entry which is preliminary data.</text>
</comment>
<gene>
    <name evidence="2" type="ORF">GCM10023150_08360</name>
</gene>
<dbReference type="InterPro" id="IPR029069">
    <property type="entry name" value="HotDog_dom_sf"/>
</dbReference>
<name>A0ABP8HX86_9GAMM</name>
<proteinExistence type="predicted"/>
<dbReference type="EMBL" id="BAABFU010000001">
    <property type="protein sequence ID" value="GAA4346710.1"/>
    <property type="molecule type" value="Genomic_DNA"/>
</dbReference>
<keyword evidence="3" id="KW-1185">Reference proteome</keyword>
<organism evidence="2 3">
    <name type="scientific">Kangiella taiwanensis</name>
    <dbReference type="NCBI Taxonomy" id="1079179"/>
    <lineage>
        <taxon>Bacteria</taxon>
        <taxon>Pseudomonadati</taxon>
        <taxon>Pseudomonadota</taxon>
        <taxon>Gammaproteobacteria</taxon>
        <taxon>Kangiellales</taxon>
        <taxon>Kangiellaceae</taxon>
        <taxon>Kangiella</taxon>
    </lineage>
</organism>